<accession>A0A1X6XIC3</accession>
<dbReference type="Proteomes" id="UP000196581">
    <property type="component" value="Unassembled WGS sequence"/>
</dbReference>
<evidence type="ECO:0000256" key="1">
    <source>
        <dbReference type="ARBA" id="ARBA00023015"/>
    </source>
</evidence>
<keyword evidence="2" id="KW-0804">Transcription</keyword>
<dbReference type="GO" id="GO:0043565">
    <property type="term" value="F:sequence-specific DNA binding"/>
    <property type="evidence" value="ECO:0007669"/>
    <property type="project" value="InterPro"/>
</dbReference>
<dbReference type="PROSITE" id="PS01124">
    <property type="entry name" value="HTH_ARAC_FAMILY_2"/>
    <property type="match status" value="1"/>
</dbReference>
<protein>
    <recommendedName>
        <fullName evidence="3">HTH araC/xylS-type domain-containing protein</fullName>
    </recommendedName>
</protein>
<dbReference type="InterPro" id="IPR009057">
    <property type="entry name" value="Homeodomain-like_sf"/>
</dbReference>
<name>A0A1X6XIC3_9MICO</name>
<gene>
    <name evidence="4" type="ORF">FM105_10170</name>
</gene>
<dbReference type="AlphaFoldDB" id="A0A1X6XIC3"/>
<keyword evidence="1" id="KW-0805">Transcription regulation</keyword>
<dbReference type="EMBL" id="FWFF01000017">
    <property type="protein sequence ID" value="SLM99041.1"/>
    <property type="molecule type" value="Genomic_DNA"/>
</dbReference>
<evidence type="ECO:0000259" key="3">
    <source>
        <dbReference type="PROSITE" id="PS01124"/>
    </source>
</evidence>
<evidence type="ECO:0000256" key="2">
    <source>
        <dbReference type="ARBA" id="ARBA00023163"/>
    </source>
</evidence>
<feature type="domain" description="HTH araC/xylS-type" evidence="3">
    <location>
        <begin position="1"/>
        <end position="34"/>
    </location>
</feature>
<dbReference type="Gene3D" id="1.10.10.60">
    <property type="entry name" value="Homeodomain-like"/>
    <property type="match status" value="1"/>
</dbReference>
<organism evidence="4 5">
    <name type="scientific">Brevibacterium yomogidense</name>
    <dbReference type="NCBI Taxonomy" id="946573"/>
    <lineage>
        <taxon>Bacteria</taxon>
        <taxon>Bacillati</taxon>
        <taxon>Actinomycetota</taxon>
        <taxon>Actinomycetes</taxon>
        <taxon>Micrococcales</taxon>
        <taxon>Brevibacteriaceae</taxon>
        <taxon>Brevibacterium</taxon>
    </lineage>
</organism>
<evidence type="ECO:0000313" key="5">
    <source>
        <dbReference type="Proteomes" id="UP000196581"/>
    </source>
</evidence>
<keyword evidence="5" id="KW-1185">Reference proteome</keyword>
<sequence>MAALAYGLGWFDQSHFVRDFRTFTGETPCGYAKRDRDGNG</sequence>
<dbReference type="SUPFAM" id="SSF46689">
    <property type="entry name" value="Homeodomain-like"/>
    <property type="match status" value="1"/>
</dbReference>
<reference evidence="5" key="1">
    <citation type="submission" date="2017-02" db="EMBL/GenBank/DDBJ databases">
        <authorList>
            <person name="Dridi B."/>
        </authorList>
    </citation>
    <scope>NUCLEOTIDE SEQUENCE [LARGE SCALE GENOMIC DNA]</scope>
    <source>
        <strain evidence="5">B Co 03.10</strain>
    </source>
</reference>
<dbReference type="InterPro" id="IPR018060">
    <property type="entry name" value="HTH_AraC"/>
</dbReference>
<proteinExistence type="predicted"/>
<evidence type="ECO:0000313" key="4">
    <source>
        <dbReference type="EMBL" id="SLM99041.1"/>
    </source>
</evidence>
<dbReference type="GO" id="GO:0003700">
    <property type="term" value="F:DNA-binding transcription factor activity"/>
    <property type="evidence" value="ECO:0007669"/>
    <property type="project" value="InterPro"/>
</dbReference>